<reference evidence="1" key="1">
    <citation type="submission" date="2021-02" db="EMBL/GenBank/DDBJ databases">
        <authorList>
            <person name="Dougan E. K."/>
            <person name="Rhodes N."/>
            <person name="Thang M."/>
            <person name="Chan C."/>
        </authorList>
    </citation>
    <scope>NUCLEOTIDE SEQUENCE</scope>
</reference>
<comment type="caution">
    <text evidence="1">The sequence shown here is derived from an EMBL/GenBank/DDBJ whole genome shotgun (WGS) entry which is preliminary data.</text>
</comment>
<organism evidence="1 2">
    <name type="scientific">Symbiodinium necroappetens</name>
    <dbReference type="NCBI Taxonomy" id="1628268"/>
    <lineage>
        <taxon>Eukaryota</taxon>
        <taxon>Sar</taxon>
        <taxon>Alveolata</taxon>
        <taxon>Dinophyceae</taxon>
        <taxon>Suessiales</taxon>
        <taxon>Symbiodiniaceae</taxon>
        <taxon>Symbiodinium</taxon>
    </lineage>
</organism>
<sequence>MNCTGAHSDLVRCLGFKIVSNVAPLSYLTQLGDIFKEFIESFAKLASKLVAQAMKGGESLLQTAVTTEFLAAGAQAMVHHRSANLVIKKHSQKMPGKHAELLQEMANLEEKPKPPAAVKWSFDDYGPETHALVTQFNGRETSTGSCLAFAPRSKTGSNNQATQADWQAETKDDFVKLEPWAVPCGNTWMKDHWDKWQGYSFYSVDTSIEKCLTVTFALNMQPVASMVGGIEFTLLPGPLAEVDTQVCWPRHQPGGLDLSVLRSVIKSNGVLLFSRTLRLSKRFGDNTHFVTENVQGGHQTSRSFFGTSATGEESETGMASMKRSSLLESNQSRAQAKARLLESLRWETDEEDLCLASVEYGADMGVKKTSELRGSYARERINSLLVPGFGDIIKEVTAAVDPAARRGARG</sequence>
<name>A0A812XDK0_9DINO</name>
<keyword evidence="2" id="KW-1185">Reference proteome</keyword>
<dbReference type="OrthoDB" id="416231at2759"/>
<protein>
    <submittedName>
        <fullName evidence="1">Uncharacterized protein</fullName>
    </submittedName>
</protein>
<dbReference type="EMBL" id="CAJNJA010036882">
    <property type="protein sequence ID" value="CAE7725901.1"/>
    <property type="molecule type" value="Genomic_DNA"/>
</dbReference>
<dbReference type="AlphaFoldDB" id="A0A812XDK0"/>
<evidence type="ECO:0000313" key="2">
    <source>
        <dbReference type="Proteomes" id="UP000601435"/>
    </source>
</evidence>
<proteinExistence type="predicted"/>
<evidence type="ECO:0000313" key="1">
    <source>
        <dbReference type="EMBL" id="CAE7725901.1"/>
    </source>
</evidence>
<accession>A0A812XDK0</accession>
<gene>
    <name evidence="1" type="ORF">SNEC2469_LOCUS20956</name>
</gene>
<dbReference type="Proteomes" id="UP000601435">
    <property type="component" value="Unassembled WGS sequence"/>
</dbReference>